<comment type="cofactor">
    <cofactor evidence="1">
        <name>Mg(2+)</name>
        <dbReference type="ChEBI" id="CHEBI:18420"/>
    </cofactor>
</comment>
<keyword evidence="3" id="KW-0460">Magnesium</keyword>
<evidence type="ECO:0000256" key="1">
    <source>
        <dbReference type="ARBA" id="ARBA00001946"/>
    </source>
</evidence>
<organism evidence="6 7">
    <name type="scientific">Musa balbisiana</name>
    <name type="common">Banana</name>
    <dbReference type="NCBI Taxonomy" id="52838"/>
    <lineage>
        <taxon>Eukaryota</taxon>
        <taxon>Viridiplantae</taxon>
        <taxon>Streptophyta</taxon>
        <taxon>Embryophyta</taxon>
        <taxon>Tracheophyta</taxon>
        <taxon>Spermatophyta</taxon>
        <taxon>Magnoliopsida</taxon>
        <taxon>Liliopsida</taxon>
        <taxon>Zingiberales</taxon>
        <taxon>Musaceae</taxon>
        <taxon>Musa</taxon>
    </lineage>
</organism>
<dbReference type="InterPro" id="IPR050148">
    <property type="entry name" value="Terpene_synthase-like"/>
</dbReference>
<evidence type="ECO:0000256" key="2">
    <source>
        <dbReference type="ARBA" id="ARBA00022723"/>
    </source>
</evidence>
<feature type="domain" description="Terpene synthase metal-binding" evidence="5">
    <location>
        <begin position="345"/>
        <end position="576"/>
    </location>
</feature>
<keyword evidence="4" id="KW-0456">Lyase</keyword>
<dbReference type="PANTHER" id="PTHR31739:SF25">
    <property type="entry name" value="(E,E)-GERANYLLINALOOL SYNTHASE"/>
    <property type="match status" value="1"/>
</dbReference>
<dbReference type="Gene3D" id="1.10.600.10">
    <property type="entry name" value="Farnesyl Diphosphate Synthase"/>
    <property type="match status" value="1"/>
</dbReference>
<proteinExistence type="predicted"/>
<dbReference type="STRING" id="52838.A0A4V4H2G0"/>
<dbReference type="SUPFAM" id="SSF48576">
    <property type="entry name" value="Terpenoid synthases"/>
    <property type="match status" value="1"/>
</dbReference>
<dbReference type="PANTHER" id="PTHR31739">
    <property type="entry name" value="ENT-COPALYL DIPHOSPHATE SYNTHASE, CHLOROPLASTIC"/>
    <property type="match status" value="1"/>
</dbReference>
<sequence>MFSPSADMLSFLPPSPYETAWVGMVAGPHSPHSPTFPQCLEWILRHQREEGYWGELGTPMDSLTSTLACVVALNAWDTGHASIEKGLGFLRANMVKLLMEHRGGIPRWFSIVFPGMLEMALAKGLPVLPDGGSMPAVNNVFNRRETILAMEKSSGNDRHPPLTTFLEALPISCRPNHEVILRLQMEDGSLFHSPSATACAFMITGDRNCLEYLQTMMKRCSNVGKFCWFMDEKDMLTHIMEDYTEFLGAMLGVYRAAHFTFPEEVELHNAKIEHEMELPWLARMDHLEHRMYIERSKGYISWIGKINTCRLSCSPFVIKLAIKSFLNRQSLYKNELGELKRWSEESGLSKMGFGREKTTYCYFLATVPTCLPLHSDLRKIVAKCAIIVIIADDFFDEKGSLNELECLTEAVHRWKGESLWGDAKVIFDALDELVGDIAFKSFSQYDNGVEDVLRDMWRDVFASWLKEFKWSSSKHAPSIDEYIEVATTSIAIQVITLPACCLACSGAPKDNIKSRYSKITKLAMFCARLLNDSQSYQRELEHGKFNMVPLYMKENADASIEDSIDHIRDILEKKGKEFVELLFGDEYNSVPKLWKELHLTTLKAFWMLYDTTNKFDSPTALLQNINMAFYDALKINV</sequence>
<dbReference type="InterPro" id="IPR008930">
    <property type="entry name" value="Terpenoid_cyclase/PrenylTrfase"/>
</dbReference>
<evidence type="ECO:0000313" key="6">
    <source>
        <dbReference type="EMBL" id="THU44186.1"/>
    </source>
</evidence>
<evidence type="ECO:0000256" key="3">
    <source>
        <dbReference type="ARBA" id="ARBA00022842"/>
    </source>
</evidence>
<gene>
    <name evidence="6" type="ORF">C4D60_Mb02t04750</name>
</gene>
<accession>A0A4V4H2G0</accession>
<dbReference type="GO" id="GO:0016102">
    <property type="term" value="P:diterpenoid biosynthetic process"/>
    <property type="evidence" value="ECO:0007669"/>
    <property type="project" value="TreeGrafter"/>
</dbReference>
<protein>
    <recommendedName>
        <fullName evidence="5">Terpene synthase metal-binding domain-containing protein</fullName>
    </recommendedName>
</protein>
<dbReference type="Pfam" id="PF03936">
    <property type="entry name" value="Terpene_synth_C"/>
    <property type="match status" value="1"/>
</dbReference>
<dbReference type="InterPro" id="IPR036965">
    <property type="entry name" value="Terpene_synth_N_sf"/>
</dbReference>
<dbReference type="Gene3D" id="1.50.10.160">
    <property type="match status" value="1"/>
</dbReference>
<name>A0A4V4H2G0_MUSBA</name>
<reference evidence="6 7" key="1">
    <citation type="journal article" date="2019" name="Nat. Plants">
        <title>Genome sequencing of Musa balbisiana reveals subgenome evolution and function divergence in polyploid bananas.</title>
        <authorList>
            <person name="Yao X."/>
        </authorList>
    </citation>
    <scope>NUCLEOTIDE SEQUENCE [LARGE SCALE GENOMIC DNA]</scope>
    <source>
        <strain evidence="7">cv. DH-PKW</strain>
        <tissue evidence="6">Leaves</tissue>
    </source>
</reference>
<dbReference type="GO" id="GO:0000287">
    <property type="term" value="F:magnesium ion binding"/>
    <property type="evidence" value="ECO:0007669"/>
    <property type="project" value="InterPro"/>
</dbReference>
<keyword evidence="2" id="KW-0479">Metal-binding</keyword>
<dbReference type="InterPro" id="IPR008949">
    <property type="entry name" value="Isoprenoid_synthase_dom_sf"/>
</dbReference>
<dbReference type="Proteomes" id="UP000317650">
    <property type="component" value="Chromosome 2"/>
</dbReference>
<dbReference type="EMBL" id="PYDT01000011">
    <property type="protein sequence ID" value="THU44186.1"/>
    <property type="molecule type" value="Genomic_DNA"/>
</dbReference>
<dbReference type="InterPro" id="IPR005630">
    <property type="entry name" value="Terpene_synthase_metal-bd"/>
</dbReference>
<dbReference type="AlphaFoldDB" id="A0A4V4H2G0"/>
<dbReference type="SUPFAM" id="SSF48239">
    <property type="entry name" value="Terpenoid cyclases/Protein prenyltransferases"/>
    <property type="match status" value="2"/>
</dbReference>
<evidence type="ECO:0000259" key="5">
    <source>
        <dbReference type="Pfam" id="PF03936"/>
    </source>
</evidence>
<evidence type="ECO:0000256" key="4">
    <source>
        <dbReference type="ARBA" id="ARBA00023239"/>
    </source>
</evidence>
<dbReference type="FunFam" id="1.10.600.10:FF:000036">
    <property type="entry name" value="cis-abienol synthase, chloroplastic"/>
    <property type="match status" value="1"/>
</dbReference>
<keyword evidence="7" id="KW-1185">Reference proteome</keyword>
<dbReference type="Gene3D" id="1.50.10.130">
    <property type="entry name" value="Terpene synthase, N-terminal domain"/>
    <property type="match status" value="2"/>
</dbReference>
<evidence type="ECO:0000313" key="7">
    <source>
        <dbReference type="Proteomes" id="UP000317650"/>
    </source>
</evidence>
<comment type="caution">
    <text evidence="6">The sequence shown here is derived from an EMBL/GenBank/DDBJ whole genome shotgun (WGS) entry which is preliminary data.</text>
</comment>
<dbReference type="GO" id="GO:0010333">
    <property type="term" value="F:terpene synthase activity"/>
    <property type="evidence" value="ECO:0007669"/>
    <property type="project" value="InterPro"/>
</dbReference>